<dbReference type="InterPro" id="IPR022893">
    <property type="entry name" value="Shikimate_DH_fam"/>
</dbReference>
<proteinExistence type="predicted"/>
<dbReference type="InterPro" id="IPR036291">
    <property type="entry name" value="NAD(P)-bd_dom_sf"/>
</dbReference>
<dbReference type="GO" id="GO:0019632">
    <property type="term" value="P:shikimate metabolic process"/>
    <property type="evidence" value="ECO:0007669"/>
    <property type="project" value="TreeGrafter"/>
</dbReference>
<evidence type="ECO:0000259" key="3">
    <source>
        <dbReference type="Pfam" id="PF08501"/>
    </source>
</evidence>
<name>A0AAU7WBT4_9MICO</name>
<evidence type="ECO:0000256" key="2">
    <source>
        <dbReference type="ARBA" id="ARBA00023141"/>
    </source>
</evidence>
<dbReference type="GO" id="GO:0005829">
    <property type="term" value="C:cytosol"/>
    <property type="evidence" value="ECO:0007669"/>
    <property type="project" value="TreeGrafter"/>
</dbReference>
<organism evidence="4">
    <name type="scientific">Agromyces sp. G08B096</name>
    <dbReference type="NCBI Taxonomy" id="3156399"/>
    <lineage>
        <taxon>Bacteria</taxon>
        <taxon>Bacillati</taxon>
        <taxon>Actinomycetota</taxon>
        <taxon>Actinomycetes</taxon>
        <taxon>Micrococcales</taxon>
        <taxon>Microbacteriaceae</taxon>
        <taxon>Agromyces</taxon>
    </lineage>
</organism>
<sequence length="290" mass="29984">MSDVSAAVDAARRGVRRLAVLGSPISHSKSPALHAAAYRVLGLDWEYRAIEMDGAGLPAFMDGLDASWRGLSLTMPLKHDVVPLLGWRDRVAEVTGAVNTVLFADGGRRLGFNTDVGGIVGALREADAGDVGRAMIIGAGATAASALAALAELGAHRVDVAVRTPDKAAALGAFGDRLGVEVRIAPDGLDLLGRAGDADLVVSTLPGGTVLPVEASEVLRRSSTLFDVAYSPWPSRLAASWQVAGGRVVPGIGMLLHQAVLQVRIFVGGDPATPLPDEPAVIDAMRRALA</sequence>
<dbReference type="Gene3D" id="3.40.50.720">
    <property type="entry name" value="NAD(P)-binding Rossmann-like Domain"/>
    <property type="match status" value="1"/>
</dbReference>
<evidence type="ECO:0000313" key="4">
    <source>
        <dbReference type="EMBL" id="XBX83784.1"/>
    </source>
</evidence>
<evidence type="ECO:0000256" key="1">
    <source>
        <dbReference type="ARBA" id="ARBA00004871"/>
    </source>
</evidence>
<dbReference type="EMBL" id="CP158374">
    <property type="protein sequence ID" value="XBX83784.1"/>
    <property type="molecule type" value="Genomic_DNA"/>
</dbReference>
<feature type="domain" description="Shikimate dehydrogenase substrate binding N-terminal" evidence="3">
    <location>
        <begin position="20"/>
        <end position="101"/>
    </location>
</feature>
<dbReference type="SUPFAM" id="SSF51735">
    <property type="entry name" value="NAD(P)-binding Rossmann-fold domains"/>
    <property type="match status" value="1"/>
</dbReference>
<comment type="pathway">
    <text evidence="1">Metabolic intermediate biosynthesis; chorismate biosynthesis; chorismate from D-erythrose 4-phosphate and phosphoenolpyruvate: step 4/7.</text>
</comment>
<dbReference type="EC" id="1.1.1.25" evidence="4"/>
<gene>
    <name evidence="4" type="ORF">ABIQ69_07765</name>
</gene>
<dbReference type="AlphaFoldDB" id="A0AAU7WBT4"/>
<dbReference type="GO" id="GO:0050661">
    <property type="term" value="F:NADP binding"/>
    <property type="evidence" value="ECO:0007669"/>
    <property type="project" value="TreeGrafter"/>
</dbReference>
<dbReference type="RefSeq" id="WP_350349785.1">
    <property type="nucleotide sequence ID" value="NZ_CP158374.1"/>
</dbReference>
<dbReference type="SUPFAM" id="SSF53223">
    <property type="entry name" value="Aminoacid dehydrogenase-like, N-terminal domain"/>
    <property type="match status" value="1"/>
</dbReference>
<dbReference type="NCBIfam" id="NF001311">
    <property type="entry name" value="PRK00258.1-3"/>
    <property type="match status" value="1"/>
</dbReference>
<accession>A0AAU7WBT4</accession>
<keyword evidence="2" id="KW-0057">Aromatic amino acid biosynthesis</keyword>
<dbReference type="GO" id="GO:0009073">
    <property type="term" value="P:aromatic amino acid family biosynthetic process"/>
    <property type="evidence" value="ECO:0007669"/>
    <property type="project" value="UniProtKB-KW"/>
</dbReference>
<keyword evidence="4" id="KW-0560">Oxidoreductase</keyword>
<dbReference type="InterPro" id="IPR013708">
    <property type="entry name" value="Shikimate_DH-bd_N"/>
</dbReference>
<dbReference type="GO" id="GO:0004764">
    <property type="term" value="F:shikimate 3-dehydrogenase (NADP+) activity"/>
    <property type="evidence" value="ECO:0007669"/>
    <property type="project" value="UniProtKB-EC"/>
</dbReference>
<reference evidence="4" key="1">
    <citation type="submission" date="2024-05" db="EMBL/GenBank/DDBJ databases">
        <authorList>
            <person name="Yu L."/>
        </authorList>
    </citation>
    <scope>NUCLEOTIDE SEQUENCE</scope>
    <source>
        <strain evidence="4">G08B096</strain>
    </source>
</reference>
<dbReference type="GO" id="GO:0009423">
    <property type="term" value="P:chorismate biosynthetic process"/>
    <property type="evidence" value="ECO:0007669"/>
    <property type="project" value="TreeGrafter"/>
</dbReference>
<dbReference type="Pfam" id="PF08501">
    <property type="entry name" value="Shikimate_dh_N"/>
    <property type="match status" value="1"/>
</dbReference>
<dbReference type="Gene3D" id="3.40.50.10860">
    <property type="entry name" value="Leucine Dehydrogenase, chain A, domain 1"/>
    <property type="match status" value="1"/>
</dbReference>
<dbReference type="InterPro" id="IPR046346">
    <property type="entry name" value="Aminoacid_DH-like_N_sf"/>
</dbReference>
<protein>
    <submittedName>
        <fullName evidence="4">Shikimate dehydrogenase</fullName>
        <ecNumber evidence="4">1.1.1.25</ecNumber>
    </submittedName>
</protein>
<keyword evidence="2" id="KW-0028">Amino-acid biosynthesis</keyword>
<dbReference type="PANTHER" id="PTHR21089:SF1">
    <property type="entry name" value="BIFUNCTIONAL 3-DEHYDROQUINATE DEHYDRATASE_SHIKIMATE DEHYDROGENASE, CHLOROPLASTIC"/>
    <property type="match status" value="1"/>
</dbReference>
<dbReference type="PANTHER" id="PTHR21089">
    <property type="entry name" value="SHIKIMATE DEHYDROGENASE"/>
    <property type="match status" value="1"/>
</dbReference>